<name>A0ABP9WM20_9GAMM</name>
<reference evidence="5 6" key="1">
    <citation type="submission" date="2024-02" db="EMBL/GenBank/DDBJ databases">
        <title>Microbulbifer aestuariivivens NBRC 112533.</title>
        <authorList>
            <person name="Ichikawa N."/>
            <person name="Katano-Makiyama Y."/>
            <person name="Hidaka K."/>
        </authorList>
    </citation>
    <scope>NUCLEOTIDE SEQUENCE [LARGE SCALE GENOMIC DNA]</scope>
    <source>
        <strain evidence="5 6">NBRC 112533</strain>
    </source>
</reference>
<evidence type="ECO:0000313" key="6">
    <source>
        <dbReference type="Proteomes" id="UP001408594"/>
    </source>
</evidence>
<dbReference type="PRINTS" id="PR01805">
    <property type="entry name" value="VACJLIPOPROT"/>
</dbReference>
<dbReference type="RefSeq" id="WP_345548736.1">
    <property type="nucleotide sequence ID" value="NZ_BAABRT010000003.1"/>
</dbReference>
<comment type="similarity">
    <text evidence="1">Belongs to the MlaA family.</text>
</comment>
<organism evidence="5 6">
    <name type="scientific">Microbulbifer aestuariivivens</name>
    <dbReference type="NCBI Taxonomy" id="1908308"/>
    <lineage>
        <taxon>Bacteria</taxon>
        <taxon>Pseudomonadati</taxon>
        <taxon>Pseudomonadota</taxon>
        <taxon>Gammaproteobacteria</taxon>
        <taxon>Cellvibrionales</taxon>
        <taxon>Microbulbiferaceae</taxon>
        <taxon>Microbulbifer</taxon>
    </lineage>
</organism>
<evidence type="ECO:0000313" key="5">
    <source>
        <dbReference type="EMBL" id="GAA5524064.1"/>
    </source>
</evidence>
<proteinExistence type="inferred from homology"/>
<protein>
    <recommendedName>
        <fullName evidence="7">VacJ family lipoprotein</fullName>
    </recommendedName>
</protein>
<feature type="region of interest" description="Disordered" evidence="3">
    <location>
        <begin position="297"/>
        <end position="327"/>
    </location>
</feature>
<dbReference type="PANTHER" id="PTHR30035:SF3">
    <property type="entry name" value="INTERMEMBRANE PHOSPHOLIPID TRANSPORT SYSTEM LIPOPROTEIN MLAA"/>
    <property type="match status" value="1"/>
</dbReference>
<dbReference type="PANTHER" id="PTHR30035">
    <property type="entry name" value="LIPOPROTEIN VACJ-RELATED"/>
    <property type="match status" value="1"/>
</dbReference>
<feature type="compositionally biased region" description="Acidic residues" evidence="3">
    <location>
        <begin position="318"/>
        <end position="327"/>
    </location>
</feature>
<feature type="signal peptide" evidence="4">
    <location>
        <begin position="1"/>
        <end position="25"/>
    </location>
</feature>
<keyword evidence="6" id="KW-1185">Reference proteome</keyword>
<gene>
    <name evidence="5" type="ORF">Maes01_00617</name>
</gene>
<evidence type="ECO:0000256" key="1">
    <source>
        <dbReference type="ARBA" id="ARBA00010634"/>
    </source>
</evidence>
<evidence type="ECO:0000256" key="3">
    <source>
        <dbReference type="SAM" id="MobiDB-lite"/>
    </source>
</evidence>
<evidence type="ECO:0008006" key="7">
    <source>
        <dbReference type="Google" id="ProtNLM"/>
    </source>
</evidence>
<dbReference type="EMBL" id="BAABRT010000003">
    <property type="protein sequence ID" value="GAA5524064.1"/>
    <property type="molecule type" value="Genomic_DNA"/>
</dbReference>
<feature type="chain" id="PRO_5046147528" description="VacJ family lipoprotein" evidence="4">
    <location>
        <begin position="26"/>
        <end position="327"/>
    </location>
</feature>
<accession>A0ABP9WM20</accession>
<sequence length="327" mass="34871">MLGCTHRLPSLTLLALLALPFTSQGQDDPFTDVTPEQQPAASAGEGPDAGDNAQAASGAAGTAAPAAADNPAGSAAGSSLEDEYGFDPAAEFGGAQDSASQDPWEGVNRAVFRFNDAADRWFLKPVSVTYREVTPIFMQSGFSNFYGNLGEITNSLNSVLQWKWRQAGNDAGRFLINSTVGVAGLFDVAQHWGLDPNDGEDFGQTLAVWGVPAGPYVVLPLLGPYTVRDVPGGWVDFYTNPMAYVDHERTQLSFLFGDMVQTRASYLSTESLLQGDRYVLLRDAYLQRREFLIKDGASSHEDTAEGGAGGDSATETGAESETDPFAF</sequence>
<dbReference type="Pfam" id="PF04333">
    <property type="entry name" value="MlaA"/>
    <property type="match status" value="1"/>
</dbReference>
<dbReference type="Proteomes" id="UP001408594">
    <property type="component" value="Unassembled WGS sequence"/>
</dbReference>
<keyword evidence="2 4" id="KW-0732">Signal</keyword>
<dbReference type="InterPro" id="IPR007428">
    <property type="entry name" value="MlaA"/>
</dbReference>
<comment type="caution">
    <text evidence="5">The sequence shown here is derived from an EMBL/GenBank/DDBJ whole genome shotgun (WGS) entry which is preliminary data.</text>
</comment>
<feature type="region of interest" description="Disordered" evidence="3">
    <location>
        <begin position="26"/>
        <end position="80"/>
    </location>
</feature>
<feature type="compositionally biased region" description="Low complexity" evidence="3">
    <location>
        <begin position="49"/>
        <end position="79"/>
    </location>
</feature>
<evidence type="ECO:0000256" key="2">
    <source>
        <dbReference type="ARBA" id="ARBA00022729"/>
    </source>
</evidence>
<evidence type="ECO:0000256" key="4">
    <source>
        <dbReference type="SAM" id="SignalP"/>
    </source>
</evidence>